<dbReference type="EMBL" id="DXCP01000022">
    <property type="protein sequence ID" value="HIY79386.1"/>
    <property type="molecule type" value="Genomic_DNA"/>
</dbReference>
<feature type="transmembrane region" description="Helical" evidence="1">
    <location>
        <begin position="21"/>
        <end position="43"/>
    </location>
</feature>
<evidence type="ECO:0008006" key="4">
    <source>
        <dbReference type="Google" id="ProtNLM"/>
    </source>
</evidence>
<accession>A0A9D1Z9F7</accession>
<comment type="caution">
    <text evidence="2">The sequence shown here is derived from an EMBL/GenBank/DDBJ whole genome shotgun (WGS) entry which is preliminary data.</text>
</comment>
<dbReference type="AlphaFoldDB" id="A0A9D1Z9F7"/>
<feature type="transmembrane region" description="Helical" evidence="1">
    <location>
        <begin position="127"/>
        <end position="146"/>
    </location>
</feature>
<evidence type="ECO:0000313" key="3">
    <source>
        <dbReference type="Proteomes" id="UP000824133"/>
    </source>
</evidence>
<gene>
    <name evidence="2" type="ORF">IAA42_03020</name>
</gene>
<dbReference type="Proteomes" id="UP000824133">
    <property type="component" value="Unassembled WGS sequence"/>
</dbReference>
<proteinExistence type="predicted"/>
<keyword evidence="1" id="KW-0472">Membrane</keyword>
<sequence>MPEEVTRRLRRAQSASRIGAVCMYAMAAALGIITVASCCAFAGQGVIPPVLLARPALSTVTTVCLAEFLRNFRQEASPFGRGQATRVALAGLLLLSYALLDLFGPATSYRLDFMGEAMPVAITSQPGINPMMLSLSGFFLCLALVVRYGDALKEDLDGIA</sequence>
<keyword evidence="1" id="KW-0812">Transmembrane</keyword>
<keyword evidence="1" id="KW-1133">Transmembrane helix</keyword>
<reference evidence="2" key="2">
    <citation type="submission" date="2021-04" db="EMBL/GenBank/DDBJ databases">
        <authorList>
            <person name="Gilroy R."/>
        </authorList>
    </citation>
    <scope>NUCLEOTIDE SEQUENCE</scope>
    <source>
        <strain evidence="2">ChiHjej10B9-743</strain>
    </source>
</reference>
<name>A0A9D1Z9F7_9ACTN</name>
<organism evidence="2 3">
    <name type="scientific">Candidatus Olsenella excrementavium</name>
    <dbReference type="NCBI Taxonomy" id="2838709"/>
    <lineage>
        <taxon>Bacteria</taxon>
        <taxon>Bacillati</taxon>
        <taxon>Actinomycetota</taxon>
        <taxon>Coriobacteriia</taxon>
        <taxon>Coriobacteriales</taxon>
        <taxon>Atopobiaceae</taxon>
        <taxon>Olsenella</taxon>
    </lineage>
</organism>
<feature type="transmembrane region" description="Helical" evidence="1">
    <location>
        <begin position="49"/>
        <end position="66"/>
    </location>
</feature>
<evidence type="ECO:0000256" key="1">
    <source>
        <dbReference type="SAM" id="Phobius"/>
    </source>
</evidence>
<protein>
    <recommendedName>
        <fullName evidence="4">DUF2975 domain-containing protein</fullName>
    </recommendedName>
</protein>
<evidence type="ECO:0000313" key="2">
    <source>
        <dbReference type="EMBL" id="HIY79386.1"/>
    </source>
</evidence>
<feature type="transmembrane region" description="Helical" evidence="1">
    <location>
        <begin position="87"/>
        <end position="107"/>
    </location>
</feature>
<reference evidence="2" key="1">
    <citation type="journal article" date="2021" name="PeerJ">
        <title>Extensive microbial diversity within the chicken gut microbiome revealed by metagenomics and culture.</title>
        <authorList>
            <person name="Gilroy R."/>
            <person name="Ravi A."/>
            <person name="Getino M."/>
            <person name="Pursley I."/>
            <person name="Horton D.L."/>
            <person name="Alikhan N.F."/>
            <person name="Baker D."/>
            <person name="Gharbi K."/>
            <person name="Hall N."/>
            <person name="Watson M."/>
            <person name="Adriaenssens E.M."/>
            <person name="Foster-Nyarko E."/>
            <person name="Jarju S."/>
            <person name="Secka A."/>
            <person name="Antonio M."/>
            <person name="Oren A."/>
            <person name="Chaudhuri R.R."/>
            <person name="La Ragione R."/>
            <person name="Hildebrand F."/>
            <person name="Pallen M.J."/>
        </authorList>
    </citation>
    <scope>NUCLEOTIDE SEQUENCE</scope>
    <source>
        <strain evidence="2">ChiHjej10B9-743</strain>
    </source>
</reference>